<evidence type="ECO:0000256" key="6">
    <source>
        <dbReference type="ARBA" id="ARBA00022832"/>
    </source>
</evidence>
<comment type="subunit">
    <text evidence="3">Homodimer.</text>
</comment>
<evidence type="ECO:0000256" key="5">
    <source>
        <dbReference type="ARBA" id="ARBA00022723"/>
    </source>
</evidence>
<dbReference type="InterPro" id="IPR005067">
    <property type="entry name" value="Fatty_acid_desaturase-2"/>
</dbReference>
<keyword evidence="9" id="KW-0443">Lipid metabolism</keyword>
<dbReference type="SUPFAM" id="SSF47240">
    <property type="entry name" value="Ferritin-like"/>
    <property type="match status" value="1"/>
</dbReference>
<name>A0A6B8RTK8_9BACL</name>
<dbReference type="GO" id="GO:0005829">
    <property type="term" value="C:cytosol"/>
    <property type="evidence" value="ECO:0007669"/>
    <property type="project" value="TreeGrafter"/>
</dbReference>
<evidence type="ECO:0000313" key="11">
    <source>
        <dbReference type="EMBL" id="QGQ98548.1"/>
    </source>
</evidence>
<evidence type="ECO:0000313" key="12">
    <source>
        <dbReference type="Proteomes" id="UP000426246"/>
    </source>
</evidence>
<dbReference type="GO" id="GO:0006633">
    <property type="term" value="P:fatty acid biosynthetic process"/>
    <property type="evidence" value="ECO:0007669"/>
    <property type="project" value="UniProtKB-KW"/>
</dbReference>
<dbReference type="RefSeq" id="WP_155703656.1">
    <property type="nucleotide sequence ID" value="NZ_CP034235.1"/>
</dbReference>
<dbReference type="OrthoDB" id="9772881at2"/>
<evidence type="ECO:0000256" key="1">
    <source>
        <dbReference type="ARBA" id="ARBA00001954"/>
    </source>
</evidence>
<accession>A0A6B8RTK8</accession>
<evidence type="ECO:0000256" key="9">
    <source>
        <dbReference type="ARBA" id="ARBA00023098"/>
    </source>
</evidence>
<evidence type="ECO:0000256" key="7">
    <source>
        <dbReference type="ARBA" id="ARBA00023002"/>
    </source>
</evidence>
<dbReference type="GO" id="GO:0046872">
    <property type="term" value="F:metal ion binding"/>
    <property type="evidence" value="ECO:0007669"/>
    <property type="project" value="UniProtKB-KW"/>
</dbReference>
<dbReference type="KEGG" id="ppsc:EHS13_28550"/>
<dbReference type="EMBL" id="CP034235">
    <property type="protein sequence ID" value="QGQ98548.1"/>
    <property type="molecule type" value="Genomic_DNA"/>
</dbReference>
<dbReference type="InterPro" id="IPR012348">
    <property type="entry name" value="RNR-like"/>
</dbReference>
<dbReference type="Gene3D" id="1.10.620.20">
    <property type="entry name" value="Ribonucleotide Reductase, subunit A"/>
    <property type="match status" value="1"/>
</dbReference>
<keyword evidence="5" id="KW-0479">Metal-binding</keyword>
<evidence type="ECO:0000256" key="3">
    <source>
        <dbReference type="ARBA" id="ARBA00011738"/>
    </source>
</evidence>
<keyword evidence="8" id="KW-0408">Iron</keyword>
<keyword evidence="10" id="KW-0275">Fatty acid biosynthesis</keyword>
<dbReference type="PANTHER" id="PTHR31155:SF9">
    <property type="entry name" value="STEAROYL-[ACYL-CARRIER-PROTEIN] 9-DESATURASE 7, CHLOROPLASTIC"/>
    <property type="match status" value="1"/>
</dbReference>
<comment type="similarity">
    <text evidence="2">Belongs to the fatty acid desaturase type 2 family.</text>
</comment>
<keyword evidence="6" id="KW-0276">Fatty acid metabolism</keyword>
<reference evidence="12" key="1">
    <citation type="submission" date="2018-11" db="EMBL/GenBank/DDBJ databases">
        <title>Complete genome sequence of Paenibacillus sp. ML311-T8.</title>
        <authorList>
            <person name="Nam Y.-D."/>
            <person name="Kang J."/>
            <person name="Chung W.-H."/>
            <person name="Park Y.S."/>
        </authorList>
    </citation>
    <scope>NUCLEOTIDE SEQUENCE [LARGE SCALE GENOMIC DNA]</scope>
    <source>
        <strain evidence="12">ML311-T8</strain>
    </source>
</reference>
<dbReference type="InterPro" id="IPR009078">
    <property type="entry name" value="Ferritin-like_SF"/>
</dbReference>
<keyword evidence="4" id="KW-0444">Lipid biosynthesis</keyword>
<evidence type="ECO:0000256" key="10">
    <source>
        <dbReference type="ARBA" id="ARBA00023160"/>
    </source>
</evidence>
<organism evidence="11 12">
    <name type="scientific">Paenibacillus psychroresistens</name>
    <dbReference type="NCBI Taxonomy" id="1778678"/>
    <lineage>
        <taxon>Bacteria</taxon>
        <taxon>Bacillati</taxon>
        <taxon>Bacillota</taxon>
        <taxon>Bacilli</taxon>
        <taxon>Bacillales</taxon>
        <taxon>Paenibacillaceae</taxon>
        <taxon>Paenibacillus</taxon>
    </lineage>
</organism>
<evidence type="ECO:0000256" key="2">
    <source>
        <dbReference type="ARBA" id="ARBA00008749"/>
    </source>
</evidence>
<dbReference type="Proteomes" id="UP000426246">
    <property type="component" value="Chromosome"/>
</dbReference>
<gene>
    <name evidence="11" type="ORF">EHS13_28550</name>
</gene>
<comment type="cofactor">
    <cofactor evidence="1">
        <name>Fe(2+)</name>
        <dbReference type="ChEBI" id="CHEBI:29033"/>
    </cofactor>
</comment>
<dbReference type="AlphaFoldDB" id="A0A6B8RTK8"/>
<keyword evidence="7" id="KW-0560">Oxidoreductase</keyword>
<evidence type="ECO:0000256" key="8">
    <source>
        <dbReference type="ARBA" id="ARBA00023004"/>
    </source>
</evidence>
<evidence type="ECO:0000256" key="4">
    <source>
        <dbReference type="ARBA" id="ARBA00022516"/>
    </source>
</evidence>
<dbReference type="Pfam" id="PF03405">
    <property type="entry name" value="FA_desaturase_2"/>
    <property type="match status" value="1"/>
</dbReference>
<dbReference type="GO" id="GO:0045300">
    <property type="term" value="F:stearoyl-[ACP] desaturase activity"/>
    <property type="evidence" value="ECO:0007669"/>
    <property type="project" value="InterPro"/>
</dbReference>
<keyword evidence="12" id="KW-1185">Reference proteome</keyword>
<sequence length="303" mass="35409">MLPEHYQLNIFDHKLEPYLTELYRQHKERAANIDWSYHEFIPWELGKSFIELPWSIDQRTLPPAIYTAVETSLLTEVNLPFFYHHLATTFKGSLKVLQDFVHTWVSEEDQHSSLLETYLIITRNADPHALHLLRKEVVEGGYAPDFDTAIETMVYTTVQELATLVFYNNVAIACKDHDKMLASLLRRIAKDESLHFAFYRDAVKGYLAVDHNFIYYIHKAMTNFAMPGVSMPQFKDRMEVIAKDANYGPVSYFNQVFEHLIIFWGIEKLQPSRPDAEKAKVDLMTYYHKLKRISERMAAKGSH</sequence>
<dbReference type="PANTHER" id="PTHR31155">
    <property type="entry name" value="ACYL- ACYL-CARRIER-PROTEIN DESATURASE-RELATED"/>
    <property type="match status" value="1"/>
</dbReference>
<protein>
    <submittedName>
        <fullName evidence="11">Acyl-ACP desaturase</fullName>
    </submittedName>
</protein>
<proteinExistence type="inferred from homology"/>